<evidence type="ECO:0000313" key="2">
    <source>
        <dbReference type="Proteomes" id="UP001634394"/>
    </source>
</evidence>
<protein>
    <submittedName>
        <fullName evidence="1">Uncharacterized protein</fullName>
    </submittedName>
</protein>
<comment type="caution">
    <text evidence="1">The sequence shown here is derived from an EMBL/GenBank/DDBJ whole genome shotgun (WGS) entry which is preliminary data.</text>
</comment>
<name>A0ABD3XZ82_SINWO</name>
<dbReference type="Proteomes" id="UP001634394">
    <property type="component" value="Unassembled WGS sequence"/>
</dbReference>
<proteinExistence type="predicted"/>
<keyword evidence="2" id="KW-1185">Reference proteome</keyword>
<gene>
    <name evidence="1" type="ORF">ACJMK2_003153</name>
</gene>
<dbReference type="AlphaFoldDB" id="A0ABD3XZ82"/>
<organism evidence="1 2">
    <name type="scientific">Sinanodonta woodiana</name>
    <name type="common">Chinese pond mussel</name>
    <name type="synonym">Anodonta woodiana</name>
    <dbReference type="NCBI Taxonomy" id="1069815"/>
    <lineage>
        <taxon>Eukaryota</taxon>
        <taxon>Metazoa</taxon>
        <taxon>Spiralia</taxon>
        <taxon>Lophotrochozoa</taxon>
        <taxon>Mollusca</taxon>
        <taxon>Bivalvia</taxon>
        <taxon>Autobranchia</taxon>
        <taxon>Heteroconchia</taxon>
        <taxon>Palaeoheterodonta</taxon>
        <taxon>Unionida</taxon>
        <taxon>Unionoidea</taxon>
        <taxon>Unionidae</taxon>
        <taxon>Unioninae</taxon>
        <taxon>Sinanodonta</taxon>
    </lineage>
</organism>
<sequence length="214" mass="24661">MSTKSTNDYKSNQDHIFEYSKALLWRGLGEMARHDAIREGDGDRIHHLKYFVCGYNLLSALNGGMSSRLACQLRWNRTVNTAGKVGHNLEMDMEFFNREYKEAVKTACGNLTDDTIARHSQTVGIKKKTLQYVFDHTIPNRGEFKRTKGVVRRNTEDLVKILLDKKCCEFISGRCHSAFPNINSFSTFNQMGEFKERIQKHLKKMSKTLEITVD</sequence>
<reference evidence="1 2" key="1">
    <citation type="submission" date="2024-11" db="EMBL/GenBank/DDBJ databases">
        <title>Chromosome-level genome assembly of the freshwater bivalve Anodonta woodiana.</title>
        <authorList>
            <person name="Chen X."/>
        </authorList>
    </citation>
    <scope>NUCLEOTIDE SEQUENCE [LARGE SCALE GENOMIC DNA]</scope>
    <source>
        <strain evidence="1">MN2024</strain>
        <tissue evidence="1">Gills</tissue>
    </source>
</reference>
<accession>A0ABD3XZ82</accession>
<evidence type="ECO:0000313" key="1">
    <source>
        <dbReference type="EMBL" id="KAL3890881.1"/>
    </source>
</evidence>
<dbReference type="EMBL" id="JBJQND010000001">
    <property type="protein sequence ID" value="KAL3890881.1"/>
    <property type="molecule type" value="Genomic_DNA"/>
</dbReference>